<evidence type="ECO:0000256" key="2">
    <source>
        <dbReference type="ARBA" id="ARBA00004906"/>
    </source>
</evidence>
<dbReference type="EMBL" id="JAWPEI010000003">
    <property type="protein sequence ID" value="KAK4731145.1"/>
    <property type="molecule type" value="Genomic_DNA"/>
</dbReference>
<evidence type="ECO:0000256" key="4">
    <source>
        <dbReference type="ARBA" id="ARBA00022679"/>
    </source>
</evidence>
<protein>
    <recommendedName>
        <fullName evidence="3">HECT-type E3 ubiquitin transferase</fullName>
        <ecNumber evidence="3">2.3.2.26</ecNumber>
    </recommendedName>
</protein>
<dbReference type="CDD" id="cd00078">
    <property type="entry name" value="HECTc"/>
    <property type="match status" value="1"/>
</dbReference>
<dbReference type="Gene3D" id="3.10.20.90">
    <property type="entry name" value="Phosphatidylinositol 3-kinase Catalytic Subunit, Chain A, domain 1"/>
    <property type="match status" value="1"/>
</dbReference>
<feature type="domain" description="HECT" evidence="8">
    <location>
        <begin position="445"/>
        <end position="776"/>
    </location>
</feature>
<dbReference type="Gene3D" id="3.90.1750.10">
    <property type="entry name" value="Hect, E3 ligase catalytic domains"/>
    <property type="match status" value="1"/>
</dbReference>
<evidence type="ECO:0000313" key="9">
    <source>
        <dbReference type="EMBL" id="KAK4731145.1"/>
    </source>
</evidence>
<evidence type="ECO:0000256" key="3">
    <source>
        <dbReference type="ARBA" id="ARBA00012485"/>
    </source>
</evidence>
<dbReference type="SMART" id="SM00119">
    <property type="entry name" value="HECTc"/>
    <property type="match status" value="1"/>
</dbReference>
<dbReference type="SMART" id="SM00213">
    <property type="entry name" value="UBQ"/>
    <property type="match status" value="1"/>
</dbReference>
<dbReference type="GO" id="GO:0005737">
    <property type="term" value="C:cytoplasm"/>
    <property type="evidence" value="ECO:0007669"/>
    <property type="project" value="TreeGrafter"/>
</dbReference>
<feature type="domain" description="Ubiquitin-like" evidence="7">
    <location>
        <begin position="41"/>
        <end position="120"/>
    </location>
</feature>
<comment type="catalytic activity">
    <reaction evidence="1">
        <text>S-ubiquitinyl-[E2 ubiquitin-conjugating enzyme]-L-cysteine + [acceptor protein]-L-lysine = [E2 ubiquitin-conjugating enzyme]-L-cysteine + N(6)-ubiquitinyl-[acceptor protein]-L-lysine.</text>
        <dbReference type="EC" id="2.3.2.26"/>
    </reaction>
</comment>
<keyword evidence="5 6" id="KW-0833">Ubl conjugation pathway</keyword>
<dbReference type="Pfam" id="PF00240">
    <property type="entry name" value="ubiquitin"/>
    <property type="match status" value="1"/>
</dbReference>
<accession>A0AAV9M2F0</accession>
<sequence>MAYQLPNETSTKRKFNDYAAASTARMRHSEILFNTSLKTPIQFFVRMFSGGKTLVIEAYSSDTVASVHWKIHSITGVRPIRSTSIVPIMEQRLIYRGKQLELSQTLSECGVQNDDTLQLMSDLNLVIHDLCNSNDDTYINANVTRIKKMLTDFLANTPKDGADGSEEYLQIFIHSSVPAALVKLYFAPIFFEFCMILREAAGVDDTLYVFCRSSLAAMMKENVYDVKHVLRLQDIFSFVHELATRLSHALELSVQSAEFIQLSESDVHEFIQFMHQAKCAIRRQKAFGSLVSFPSLMQDEAGNERSEIKCVHHIFCDLLEKSELCLKELESQLGLVNIERGEPIVGCWSQYLLILKELESISKLYKGLNEMFWEKMRQRRVALCFLIGKLSKQSTDYQWILEHKKVAHFKIKHHFALKMLREGRHKNEEIWEMLICRSRLFEDSFEYIGHAKATGPGVLREWFSLVCESIFNPQNALFVSCLNDGRRFFPNPASKVDPLHLEYFVFSGRTIALALLHSIQISIAFDRVFFLQLAGEDISFEDIRDADPYLYSGCKKILEMDTKMVDEDILGLTFVCEDEELGSRKVVELCPNGKNTIVNSQNRDNYVNLLVKHHFVTSIAHQVAHFAQGFADIITDRRLQESFYWILDHENLNMMLHGSKTTVSVEDWKEYTNYNGYKKDDPQISWFWEIVGSMSAEQRNVLLFFWTSIKSLLVEGFGGLDSKLHIYRTSDSHDCLPTSHTCFYRLCFPPYPSMDVMQNRLNIITQNYVSCSFGAE</sequence>
<evidence type="ECO:0000259" key="8">
    <source>
        <dbReference type="PROSITE" id="PS50237"/>
    </source>
</evidence>
<dbReference type="InterPro" id="IPR000626">
    <property type="entry name" value="Ubiquitin-like_dom"/>
</dbReference>
<dbReference type="Gene3D" id="3.30.2160.10">
    <property type="entry name" value="Hect, E3 ligase catalytic domain"/>
    <property type="match status" value="1"/>
</dbReference>
<dbReference type="Pfam" id="PF00632">
    <property type="entry name" value="HECT"/>
    <property type="match status" value="1"/>
</dbReference>
<keyword evidence="10" id="KW-1185">Reference proteome</keyword>
<dbReference type="SUPFAM" id="SSF54236">
    <property type="entry name" value="Ubiquitin-like"/>
    <property type="match status" value="1"/>
</dbReference>
<dbReference type="PROSITE" id="PS50237">
    <property type="entry name" value="HECT"/>
    <property type="match status" value="1"/>
</dbReference>
<organism evidence="9 10">
    <name type="scientific">Solanum pinnatisectum</name>
    <name type="common">tansyleaf nightshade</name>
    <dbReference type="NCBI Taxonomy" id="50273"/>
    <lineage>
        <taxon>Eukaryota</taxon>
        <taxon>Viridiplantae</taxon>
        <taxon>Streptophyta</taxon>
        <taxon>Embryophyta</taxon>
        <taxon>Tracheophyta</taxon>
        <taxon>Spermatophyta</taxon>
        <taxon>Magnoliopsida</taxon>
        <taxon>eudicotyledons</taxon>
        <taxon>Gunneridae</taxon>
        <taxon>Pentapetalae</taxon>
        <taxon>asterids</taxon>
        <taxon>lamiids</taxon>
        <taxon>Solanales</taxon>
        <taxon>Solanaceae</taxon>
        <taxon>Solanoideae</taxon>
        <taxon>Solaneae</taxon>
        <taxon>Solanum</taxon>
    </lineage>
</organism>
<comment type="pathway">
    <text evidence="2">Protein modification; protein ubiquitination.</text>
</comment>
<reference evidence="9 10" key="1">
    <citation type="submission" date="2023-10" db="EMBL/GenBank/DDBJ databases">
        <title>Genome-Wide Identification Analysis in wild type Solanum Pinnatisectum Reveals Some Genes Defensing Phytophthora Infestans.</title>
        <authorList>
            <person name="Sun C."/>
        </authorList>
    </citation>
    <scope>NUCLEOTIDE SEQUENCE [LARGE SCALE GENOMIC DNA]</scope>
    <source>
        <strain evidence="9">LQN</strain>
        <tissue evidence="9">Leaf</tissue>
    </source>
</reference>
<dbReference type="GO" id="GO:0000209">
    <property type="term" value="P:protein polyubiquitination"/>
    <property type="evidence" value="ECO:0007669"/>
    <property type="project" value="TreeGrafter"/>
</dbReference>
<feature type="active site" description="Glycyl thioester intermediate" evidence="6">
    <location>
        <position position="742"/>
    </location>
</feature>
<dbReference type="InterPro" id="IPR029071">
    <property type="entry name" value="Ubiquitin-like_domsf"/>
</dbReference>
<dbReference type="PANTHER" id="PTHR11254">
    <property type="entry name" value="HECT DOMAIN UBIQUITIN-PROTEIN LIGASE"/>
    <property type="match status" value="1"/>
</dbReference>
<dbReference type="InterPro" id="IPR035983">
    <property type="entry name" value="Hect_E3_ubiquitin_ligase"/>
</dbReference>
<dbReference type="AlphaFoldDB" id="A0AAV9M2F0"/>
<dbReference type="PROSITE" id="PS50053">
    <property type="entry name" value="UBIQUITIN_2"/>
    <property type="match status" value="1"/>
</dbReference>
<name>A0AAV9M2F0_9SOLN</name>
<dbReference type="Proteomes" id="UP001311915">
    <property type="component" value="Unassembled WGS sequence"/>
</dbReference>
<evidence type="ECO:0000313" key="10">
    <source>
        <dbReference type="Proteomes" id="UP001311915"/>
    </source>
</evidence>
<dbReference type="InterPro" id="IPR000569">
    <property type="entry name" value="HECT_dom"/>
</dbReference>
<gene>
    <name evidence="9" type="ORF">R3W88_024133</name>
</gene>
<dbReference type="FunFam" id="3.30.2410.10:FF:000020">
    <property type="entry name" value="E3 ubiquitin-protein ligase UPL5"/>
    <property type="match status" value="1"/>
</dbReference>
<evidence type="ECO:0000259" key="7">
    <source>
        <dbReference type="PROSITE" id="PS50053"/>
    </source>
</evidence>
<comment type="caution">
    <text evidence="9">The sequence shown here is derived from an EMBL/GenBank/DDBJ whole genome shotgun (WGS) entry which is preliminary data.</text>
</comment>
<dbReference type="GO" id="GO:0006511">
    <property type="term" value="P:ubiquitin-dependent protein catabolic process"/>
    <property type="evidence" value="ECO:0007669"/>
    <property type="project" value="TreeGrafter"/>
</dbReference>
<keyword evidence="4" id="KW-0808">Transferase</keyword>
<dbReference type="GO" id="GO:0061630">
    <property type="term" value="F:ubiquitin protein ligase activity"/>
    <property type="evidence" value="ECO:0007669"/>
    <property type="project" value="UniProtKB-EC"/>
</dbReference>
<evidence type="ECO:0000256" key="6">
    <source>
        <dbReference type="PROSITE-ProRule" id="PRU00104"/>
    </source>
</evidence>
<dbReference type="EC" id="2.3.2.26" evidence="3"/>
<dbReference type="Gene3D" id="3.30.2410.10">
    <property type="entry name" value="Hect, E3 ligase catalytic domain"/>
    <property type="match status" value="1"/>
</dbReference>
<dbReference type="InterPro" id="IPR050409">
    <property type="entry name" value="E3_ubiq-protein_ligase"/>
</dbReference>
<evidence type="ECO:0000256" key="5">
    <source>
        <dbReference type="ARBA" id="ARBA00022786"/>
    </source>
</evidence>
<dbReference type="PANTHER" id="PTHR11254:SF421">
    <property type="entry name" value="E3 UBIQUITIN-PROTEIN LIGASE UPL5-LIKE"/>
    <property type="match status" value="1"/>
</dbReference>
<evidence type="ECO:0000256" key="1">
    <source>
        <dbReference type="ARBA" id="ARBA00000885"/>
    </source>
</evidence>
<proteinExistence type="predicted"/>
<dbReference type="SUPFAM" id="SSF56204">
    <property type="entry name" value="Hect, E3 ligase catalytic domain"/>
    <property type="match status" value="1"/>
</dbReference>